<dbReference type="GO" id="GO:0008168">
    <property type="term" value="F:methyltransferase activity"/>
    <property type="evidence" value="ECO:0007669"/>
    <property type="project" value="UniProtKB-KW"/>
</dbReference>
<evidence type="ECO:0000256" key="1">
    <source>
        <dbReference type="ARBA" id="ARBA00004173"/>
    </source>
</evidence>
<dbReference type="Proteomes" id="UP001174694">
    <property type="component" value="Unassembled WGS sequence"/>
</dbReference>
<evidence type="ECO:0000256" key="8">
    <source>
        <dbReference type="SAM" id="MobiDB-lite"/>
    </source>
</evidence>
<evidence type="ECO:0000256" key="5">
    <source>
        <dbReference type="ARBA" id="ARBA00022884"/>
    </source>
</evidence>
<dbReference type="Gene3D" id="3.40.50.150">
    <property type="entry name" value="Vaccinia Virus protein VP39"/>
    <property type="match status" value="1"/>
</dbReference>
<sequence>MFLLRRYGQALLRPTPRLLVRLETCRRHASSLKEEVLQPATPVAERLAETGLWHYGKAAKSKAAKEKTAKDKGGAKASTKSRPRSKAAKPKGDKNRVNIVDEKLCDDIVTYIKPTLERHVGCDLIDIYPGVGLWSNKLHEVLKPRSHILMEPDTDLYKPFLEPLLAKPGVRMVPQSGIVWTELNQVLTPEYLPRQVQHARDSPEATKRNDTLLVTANIAFHPRKRFLTFDSVAMLVLYQFITAIRTSSLFQKYGLVRMLIWAADHDKTTLLPRSVQGRRRLAIEGELTTDWITELVGSDGEVGSKSARFVRDRTIDLESARNTLDRMRENGIQIPPGRESQLVTEVLTMSSEERRAIAAGKAKAEFDRPYLRELEELEEDFAAGKFSIDSDKYKRFKDLRYALTRNARQHDAIHELLIERDEITALHRTATASGEAEVLQLLQERQTAWNDRIDKLVKNQRREFMLSRDNLDVFRQTPPVLSWDRRYAEPLRARPTEYFPNAPCCLLDIQPKAMHPLLRGTGARHGHAGDTFELILRSLLQTSLDPVGRALGAVWPGAPDGVIPHCPSLTDPDRGGQPIPGYGEVTVRGLNETQLVEMMQAWMKWPFRPTYPELVARLADDPVADAEDDGGGGALHSEFM</sequence>
<keyword evidence="3 7" id="KW-0808">Transferase</keyword>
<dbReference type="EMBL" id="JANBVO010000014">
    <property type="protein sequence ID" value="KAJ9145319.1"/>
    <property type="molecule type" value="Genomic_DNA"/>
</dbReference>
<reference evidence="9" key="1">
    <citation type="submission" date="2022-07" db="EMBL/GenBank/DDBJ databases">
        <title>Fungi with potential for degradation of polypropylene.</title>
        <authorList>
            <person name="Gostincar C."/>
        </authorList>
    </citation>
    <scope>NUCLEOTIDE SEQUENCE</scope>
    <source>
        <strain evidence="9">EXF-13308</strain>
    </source>
</reference>
<dbReference type="Pfam" id="PF00398">
    <property type="entry name" value="RrnaAD"/>
    <property type="match status" value="1"/>
</dbReference>
<evidence type="ECO:0000256" key="4">
    <source>
        <dbReference type="ARBA" id="ARBA00022691"/>
    </source>
</evidence>
<comment type="similarity">
    <text evidence="7">Belongs to the class I-like SAM-binding methyltransferase superfamily. rRNA adenine N(6)-methyltransferase family.</text>
</comment>
<dbReference type="GO" id="GO:0003723">
    <property type="term" value="F:RNA binding"/>
    <property type="evidence" value="ECO:0007669"/>
    <property type="project" value="UniProtKB-KW"/>
</dbReference>
<evidence type="ECO:0000256" key="2">
    <source>
        <dbReference type="ARBA" id="ARBA00022603"/>
    </source>
</evidence>
<dbReference type="GO" id="GO:0032259">
    <property type="term" value="P:methylation"/>
    <property type="evidence" value="ECO:0007669"/>
    <property type="project" value="UniProtKB-KW"/>
</dbReference>
<evidence type="ECO:0000256" key="6">
    <source>
        <dbReference type="ARBA" id="ARBA00024915"/>
    </source>
</evidence>
<keyword evidence="10" id="KW-1185">Reference proteome</keyword>
<name>A0AA38VU04_9PEZI</name>
<dbReference type="PANTHER" id="PTHR11727:SF17">
    <property type="entry name" value="DIMETHYLADENOSINE TRANSFERASE 1, MITOCHONDRIAL"/>
    <property type="match status" value="1"/>
</dbReference>
<evidence type="ECO:0000256" key="3">
    <source>
        <dbReference type="ARBA" id="ARBA00022679"/>
    </source>
</evidence>
<organism evidence="9 10">
    <name type="scientific">Pleurostoma richardsiae</name>
    <dbReference type="NCBI Taxonomy" id="41990"/>
    <lineage>
        <taxon>Eukaryota</taxon>
        <taxon>Fungi</taxon>
        <taxon>Dikarya</taxon>
        <taxon>Ascomycota</taxon>
        <taxon>Pezizomycotina</taxon>
        <taxon>Sordariomycetes</taxon>
        <taxon>Sordariomycetidae</taxon>
        <taxon>Calosphaeriales</taxon>
        <taxon>Pleurostomataceae</taxon>
        <taxon>Pleurostoma</taxon>
    </lineage>
</organism>
<evidence type="ECO:0000256" key="7">
    <source>
        <dbReference type="RuleBase" id="RU362106"/>
    </source>
</evidence>
<keyword evidence="4 7" id="KW-0949">S-adenosyl-L-methionine</keyword>
<dbReference type="InterPro" id="IPR001737">
    <property type="entry name" value="KsgA/Erm"/>
</dbReference>
<feature type="region of interest" description="Disordered" evidence="8">
    <location>
        <begin position="59"/>
        <end position="93"/>
    </location>
</feature>
<dbReference type="PANTHER" id="PTHR11727">
    <property type="entry name" value="DIMETHYLADENOSINE TRANSFERASE"/>
    <property type="match status" value="1"/>
</dbReference>
<keyword evidence="2 7" id="KW-0489">Methyltransferase</keyword>
<comment type="function">
    <text evidence="6">Mitochondrial transcription factor that confers selective promoter recognition on the core subunit of the yeast mitochondrial RNA polymerase. Interacts with DNA in a non-specific manner.</text>
</comment>
<dbReference type="Gene3D" id="1.10.8.100">
    <property type="entry name" value="Ribosomal RNA adenine dimethylase-like, domain 2"/>
    <property type="match status" value="1"/>
</dbReference>
<dbReference type="EC" id="2.1.1.-" evidence="7"/>
<keyword evidence="5" id="KW-0694">RNA-binding</keyword>
<protein>
    <recommendedName>
        <fullName evidence="7">rRNA adenine N(6)-methyltransferase</fullName>
        <ecNumber evidence="7">2.1.1.-</ecNumber>
    </recommendedName>
</protein>
<gene>
    <name evidence="9" type="ORF">NKR23_g5285</name>
</gene>
<dbReference type="InterPro" id="IPR023165">
    <property type="entry name" value="rRNA_Ade_diMease-like_C"/>
</dbReference>
<dbReference type="AlphaFoldDB" id="A0AA38VU04"/>
<keyword evidence="7" id="KW-0698">rRNA processing</keyword>
<comment type="caution">
    <text evidence="9">The sequence shown here is derived from an EMBL/GenBank/DDBJ whole genome shotgun (WGS) entry which is preliminary data.</text>
</comment>
<evidence type="ECO:0000313" key="10">
    <source>
        <dbReference type="Proteomes" id="UP001174694"/>
    </source>
</evidence>
<dbReference type="GO" id="GO:0005759">
    <property type="term" value="C:mitochondrial matrix"/>
    <property type="evidence" value="ECO:0007669"/>
    <property type="project" value="TreeGrafter"/>
</dbReference>
<comment type="subcellular location">
    <subcellularLocation>
        <location evidence="1">Mitochondrion</location>
    </subcellularLocation>
</comment>
<dbReference type="GO" id="GO:0006391">
    <property type="term" value="P:transcription initiation at mitochondrial promoter"/>
    <property type="evidence" value="ECO:0007669"/>
    <property type="project" value="TreeGrafter"/>
</dbReference>
<dbReference type="SUPFAM" id="SSF53335">
    <property type="entry name" value="S-adenosyl-L-methionine-dependent methyltransferases"/>
    <property type="match status" value="1"/>
</dbReference>
<feature type="compositionally biased region" description="Basic and acidic residues" evidence="8">
    <location>
        <begin position="63"/>
        <end position="74"/>
    </location>
</feature>
<accession>A0AA38VU04</accession>
<proteinExistence type="inferred from homology"/>
<dbReference type="GO" id="GO:0006364">
    <property type="term" value="P:rRNA processing"/>
    <property type="evidence" value="ECO:0007669"/>
    <property type="project" value="UniProtKB-KW"/>
</dbReference>
<dbReference type="GO" id="GO:0034245">
    <property type="term" value="C:mitochondrial DNA-directed RNA polymerase complex"/>
    <property type="evidence" value="ECO:0007669"/>
    <property type="project" value="TreeGrafter"/>
</dbReference>
<feature type="compositionally biased region" description="Basic residues" evidence="8">
    <location>
        <begin position="79"/>
        <end position="89"/>
    </location>
</feature>
<dbReference type="InterPro" id="IPR029063">
    <property type="entry name" value="SAM-dependent_MTases_sf"/>
</dbReference>
<evidence type="ECO:0000313" key="9">
    <source>
        <dbReference type="EMBL" id="KAJ9145319.1"/>
    </source>
</evidence>
<dbReference type="GO" id="GO:0034246">
    <property type="term" value="F:mitochondrial transcription factor activity"/>
    <property type="evidence" value="ECO:0007669"/>
    <property type="project" value="TreeGrafter"/>
</dbReference>